<keyword evidence="3" id="KW-1185">Reference proteome</keyword>
<evidence type="ECO:0000313" key="3">
    <source>
        <dbReference type="Proteomes" id="UP000236732"/>
    </source>
</evidence>
<accession>A0A1H5ULM5</accession>
<dbReference type="Pfam" id="PF22596">
    <property type="entry name" value="Scabin-like"/>
    <property type="match status" value="1"/>
</dbReference>
<dbReference type="Gene3D" id="3.90.210.10">
    <property type="entry name" value="Heat-Labile Enterotoxin, subunit A"/>
    <property type="match status" value="1"/>
</dbReference>
<dbReference type="InterPro" id="IPR054695">
    <property type="entry name" value="Pierisin-like_dom"/>
</dbReference>
<dbReference type="EMBL" id="FNVT01000001">
    <property type="protein sequence ID" value="SEF75979.1"/>
    <property type="molecule type" value="Genomic_DNA"/>
</dbReference>
<dbReference type="SUPFAM" id="SSF56399">
    <property type="entry name" value="ADP-ribosylation"/>
    <property type="match status" value="1"/>
</dbReference>
<organism evidence="2 3">
    <name type="scientific">Nonomuraea solani</name>
    <dbReference type="NCBI Taxonomy" id="1144553"/>
    <lineage>
        <taxon>Bacteria</taxon>
        <taxon>Bacillati</taxon>
        <taxon>Actinomycetota</taxon>
        <taxon>Actinomycetes</taxon>
        <taxon>Streptosporangiales</taxon>
        <taxon>Streptosporangiaceae</taxon>
        <taxon>Nonomuraea</taxon>
    </lineage>
</organism>
<name>A0A1H5ULM5_9ACTN</name>
<dbReference type="OrthoDB" id="5194739at2"/>
<protein>
    <recommendedName>
        <fullName evidence="1">Pierisin-like domain-containing protein</fullName>
    </recommendedName>
</protein>
<sequence>MGQLEGMVPEGVRSLKDALRQAESALDSIGEELWTLLRGAWLSPASADTIRRVAAWAGIQGPEINKRLVLLERMEVDKPELFGAGKPPISVDDSVFAPGAVLPTTGGFWDRLGQQIQDTLDPNLNSRDGMTETVKGAVESVAGLGKLVIDYSPTRAVIDHMGWQRSVNDMAQGLLYGVQNPAEFAKAALDWDTWASNPDRAFGRLIPDIVAAITTAGSSGAVSGTKQAVGALAKAAKNVINPKPSATLFPYGERFEFKGKETPPLFRGDGRITDKIFEKGMTARDPDMSLEDHLSGENGLIGASKSKNVARGFAVGHKGYIFEVDDRGNGMEVKYGPGFKHLKGEQEVVFKQIDPSQIRGAWKPGKYGEADDVWIPNPNYVPR</sequence>
<dbReference type="Proteomes" id="UP000236732">
    <property type="component" value="Unassembled WGS sequence"/>
</dbReference>
<evidence type="ECO:0000313" key="2">
    <source>
        <dbReference type="EMBL" id="SEF75979.1"/>
    </source>
</evidence>
<dbReference type="AlphaFoldDB" id="A0A1H5ULM5"/>
<evidence type="ECO:0000259" key="1">
    <source>
        <dbReference type="Pfam" id="PF22596"/>
    </source>
</evidence>
<dbReference type="RefSeq" id="WP_146103502.1">
    <property type="nucleotide sequence ID" value="NZ_FNVT01000001.1"/>
</dbReference>
<gene>
    <name evidence="2" type="ORF">SAMN05444920_101572</name>
</gene>
<proteinExistence type="predicted"/>
<feature type="domain" description="Pierisin-like" evidence="1">
    <location>
        <begin position="265"/>
        <end position="380"/>
    </location>
</feature>
<reference evidence="2 3" key="1">
    <citation type="submission" date="2016-10" db="EMBL/GenBank/DDBJ databases">
        <authorList>
            <person name="de Groot N.N."/>
        </authorList>
    </citation>
    <scope>NUCLEOTIDE SEQUENCE [LARGE SCALE GENOMIC DNA]</scope>
    <source>
        <strain evidence="2 3">CGMCC 4.7037</strain>
    </source>
</reference>